<evidence type="ECO:0000313" key="6">
    <source>
        <dbReference type="EMBL" id="SDS64904.1"/>
    </source>
</evidence>
<dbReference type="PANTHER" id="PTHR13903:SF8">
    <property type="entry name" value="PIRIN"/>
    <property type="match status" value="1"/>
</dbReference>
<gene>
    <name evidence="6" type="ORF">SAMN05216271_2390</name>
</gene>
<accession>A0A1H1TXV5</accession>
<dbReference type="CDD" id="cd02909">
    <property type="entry name" value="cupin_pirin_N"/>
    <property type="match status" value="1"/>
</dbReference>
<sequence>MSNQDVDCKLSSSAVCADSAPGVQKITARSAEIGGTLPVNRVLPTRQRRLIGAWCFLDHAGPAHFAAGEGMHVGAHPHTCLQTFTWMIEGEVLHRDSLGNEQIIRPSEVNLMTAGRGITHTEDSLASSDRLHAAQLWIALPKALGDCAPDFAHYPELPRWHAQGTEHTLLVGCHAGQTSPVQVHSPLLAIDLASPQGGALQLELNPQFEHGILLLEGELSIGTEVFSENQLAYFGSGHEALKLQMSPGCRAILLGGEPFADEILMFWNFVGYSKPQIAQAWRDWQAGDPRFGRVPGHDGQPLAAPALPWRTV</sequence>
<proteinExistence type="inferred from homology"/>
<protein>
    <recommendedName>
        <fullName evidence="8">Pirin family protein</fullName>
    </recommendedName>
</protein>
<dbReference type="OrthoDB" id="9780903at2"/>
<dbReference type="CDD" id="cd02247">
    <property type="entry name" value="cupin_pirin_C"/>
    <property type="match status" value="1"/>
</dbReference>
<evidence type="ECO:0000256" key="1">
    <source>
        <dbReference type="ARBA" id="ARBA00008416"/>
    </source>
</evidence>
<dbReference type="InterPro" id="IPR008778">
    <property type="entry name" value="Pirin_C_dom"/>
</dbReference>
<dbReference type="InterPro" id="IPR012093">
    <property type="entry name" value="Pirin"/>
</dbReference>
<feature type="domain" description="Pirin N-terminal" evidence="4">
    <location>
        <begin position="39"/>
        <end position="138"/>
    </location>
</feature>
<dbReference type="InterPro" id="IPR011051">
    <property type="entry name" value="RmlC_Cupin_sf"/>
</dbReference>
<dbReference type="SUPFAM" id="SSF51182">
    <property type="entry name" value="RmlC-like cupins"/>
    <property type="match status" value="1"/>
</dbReference>
<feature type="binding site" evidence="2">
    <location>
        <position position="78"/>
    </location>
    <ligand>
        <name>Fe cation</name>
        <dbReference type="ChEBI" id="CHEBI:24875"/>
    </ligand>
</feature>
<feature type="binding site" evidence="2">
    <location>
        <position position="120"/>
    </location>
    <ligand>
        <name>Fe cation</name>
        <dbReference type="ChEBI" id="CHEBI:24875"/>
    </ligand>
</feature>
<dbReference type="STRING" id="472181.SAMN05216271_2390"/>
<dbReference type="AlphaFoldDB" id="A0A1H1TXV5"/>
<dbReference type="Gene3D" id="2.60.120.10">
    <property type="entry name" value="Jelly Rolls"/>
    <property type="match status" value="1"/>
</dbReference>
<dbReference type="Pfam" id="PF02678">
    <property type="entry name" value="Pirin"/>
    <property type="match status" value="1"/>
</dbReference>
<dbReference type="RefSeq" id="WP_092286922.1">
    <property type="nucleotide sequence ID" value="NZ_LT629763.1"/>
</dbReference>
<keyword evidence="2" id="KW-0479">Metal-binding</keyword>
<comment type="cofactor">
    <cofactor evidence="2">
        <name>Fe cation</name>
        <dbReference type="ChEBI" id="CHEBI:24875"/>
    </cofactor>
    <text evidence="2">Binds 1 Fe cation per subunit.</text>
</comment>
<dbReference type="PANTHER" id="PTHR13903">
    <property type="entry name" value="PIRIN-RELATED"/>
    <property type="match status" value="1"/>
</dbReference>
<dbReference type="Proteomes" id="UP000243413">
    <property type="component" value="Chromosome I"/>
</dbReference>
<keyword evidence="2" id="KW-0408">Iron</keyword>
<reference evidence="7" key="1">
    <citation type="submission" date="2016-10" db="EMBL/GenBank/DDBJ databases">
        <authorList>
            <person name="Varghese N."/>
            <person name="Submissions S."/>
        </authorList>
    </citation>
    <scope>NUCLEOTIDE SEQUENCE [LARGE SCALE GENOMIC DNA]</scope>
    <source>
        <strain evidence="7">JCM 14963</strain>
    </source>
</reference>
<evidence type="ECO:0000256" key="3">
    <source>
        <dbReference type="RuleBase" id="RU003457"/>
    </source>
</evidence>
<evidence type="ECO:0008006" key="8">
    <source>
        <dbReference type="Google" id="ProtNLM"/>
    </source>
</evidence>
<name>A0A1H1TXV5_9GAMM</name>
<evidence type="ECO:0000259" key="5">
    <source>
        <dbReference type="Pfam" id="PF05726"/>
    </source>
</evidence>
<evidence type="ECO:0000313" key="7">
    <source>
        <dbReference type="Proteomes" id="UP000243413"/>
    </source>
</evidence>
<organism evidence="6 7">
    <name type="scientific">Halopseudomonas sabulinigri</name>
    <dbReference type="NCBI Taxonomy" id="472181"/>
    <lineage>
        <taxon>Bacteria</taxon>
        <taxon>Pseudomonadati</taxon>
        <taxon>Pseudomonadota</taxon>
        <taxon>Gammaproteobacteria</taxon>
        <taxon>Pseudomonadales</taxon>
        <taxon>Pseudomonadaceae</taxon>
        <taxon>Halopseudomonas</taxon>
    </lineage>
</organism>
<evidence type="ECO:0000256" key="2">
    <source>
        <dbReference type="PIRSR" id="PIRSR006232-1"/>
    </source>
</evidence>
<evidence type="ECO:0000259" key="4">
    <source>
        <dbReference type="Pfam" id="PF02678"/>
    </source>
</evidence>
<feature type="binding site" evidence="2">
    <location>
        <position position="76"/>
    </location>
    <ligand>
        <name>Fe cation</name>
        <dbReference type="ChEBI" id="CHEBI:24875"/>
    </ligand>
</feature>
<dbReference type="PIRSF" id="PIRSF006232">
    <property type="entry name" value="Pirin"/>
    <property type="match status" value="1"/>
</dbReference>
<dbReference type="InterPro" id="IPR003829">
    <property type="entry name" value="Pirin_N_dom"/>
</dbReference>
<dbReference type="InterPro" id="IPR014710">
    <property type="entry name" value="RmlC-like_jellyroll"/>
</dbReference>
<comment type="similarity">
    <text evidence="1 3">Belongs to the pirin family.</text>
</comment>
<feature type="binding site" evidence="2">
    <location>
        <position position="122"/>
    </location>
    <ligand>
        <name>Fe cation</name>
        <dbReference type="ChEBI" id="CHEBI:24875"/>
    </ligand>
</feature>
<feature type="domain" description="Pirin C-terminal" evidence="5">
    <location>
        <begin position="191"/>
        <end position="287"/>
    </location>
</feature>
<dbReference type="EMBL" id="LT629763">
    <property type="protein sequence ID" value="SDS64904.1"/>
    <property type="molecule type" value="Genomic_DNA"/>
</dbReference>
<dbReference type="GO" id="GO:0046872">
    <property type="term" value="F:metal ion binding"/>
    <property type="evidence" value="ECO:0007669"/>
    <property type="project" value="UniProtKB-KW"/>
</dbReference>
<dbReference type="Pfam" id="PF05726">
    <property type="entry name" value="Pirin_C"/>
    <property type="match status" value="1"/>
</dbReference>